<protein>
    <recommendedName>
        <fullName evidence="4">Transmembrane protein</fullName>
    </recommendedName>
</protein>
<keyword evidence="1" id="KW-0472">Membrane</keyword>
<dbReference type="Proteomes" id="UP001226084">
    <property type="component" value="Unassembled WGS sequence"/>
</dbReference>
<evidence type="ECO:0000256" key="1">
    <source>
        <dbReference type="SAM" id="Phobius"/>
    </source>
</evidence>
<accession>A0AAP5EFQ0</accession>
<dbReference type="EMBL" id="JAUTAS010000001">
    <property type="protein sequence ID" value="MDQ1109773.1"/>
    <property type="molecule type" value="Genomic_DNA"/>
</dbReference>
<comment type="caution">
    <text evidence="2">The sequence shown here is derived from an EMBL/GenBank/DDBJ whole genome shotgun (WGS) entry which is preliminary data.</text>
</comment>
<dbReference type="RefSeq" id="WP_068849342.1">
    <property type="nucleotide sequence ID" value="NZ_CP016294.1"/>
</dbReference>
<reference evidence="2" key="1">
    <citation type="submission" date="2023-07" db="EMBL/GenBank/DDBJ databases">
        <title>Functional and genomic diversity of the sorghum phyllosphere microbiome.</title>
        <authorList>
            <person name="Shade A."/>
        </authorList>
    </citation>
    <scope>NUCLEOTIDE SEQUENCE</scope>
    <source>
        <strain evidence="2">SORGH_AS_0457</strain>
    </source>
</reference>
<keyword evidence="1" id="KW-0812">Transmembrane</keyword>
<proteinExistence type="predicted"/>
<evidence type="ECO:0000313" key="3">
    <source>
        <dbReference type="Proteomes" id="UP001226084"/>
    </source>
</evidence>
<organism evidence="2 3">
    <name type="scientific">Stenotrophomonas rhizophila</name>
    <dbReference type="NCBI Taxonomy" id="216778"/>
    <lineage>
        <taxon>Bacteria</taxon>
        <taxon>Pseudomonadati</taxon>
        <taxon>Pseudomonadota</taxon>
        <taxon>Gammaproteobacteria</taxon>
        <taxon>Lysobacterales</taxon>
        <taxon>Lysobacteraceae</taxon>
        <taxon>Stenotrophomonas</taxon>
    </lineage>
</organism>
<dbReference type="KEGG" id="srh:BAY15_0860"/>
<gene>
    <name evidence="2" type="ORF">QE424_002932</name>
</gene>
<feature type="transmembrane region" description="Helical" evidence="1">
    <location>
        <begin position="113"/>
        <end position="137"/>
    </location>
</feature>
<feature type="transmembrane region" description="Helical" evidence="1">
    <location>
        <begin position="157"/>
        <end position="179"/>
    </location>
</feature>
<keyword evidence="1" id="KW-1133">Transmembrane helix</keyword>
<dbReference type="AlphaFoldDB" id="A0AAP5EFQ0"/>
<sequence length="194" mass="21327">MTPTAQRAFILLVLVLLMAATRVNHFAAIPDASWAVFFIAGFHLRSWTRWAFPLLMVLAIVIDVLVIRASGIGYWQHYCVSPGTALLVPAYFAMWAGGALLRQGYHGADWTALAKGSVLLLAAVAVCHLFAQSGFYWTSDVVAAPTLQGWARNYADWFLPYLRTAAIYVGLAAALQLATEQVVKLLHARRDALH</sequence>
<evidence type="ECO:0008006" key="4">
    <source>
        <dbReference type="Google" id="ProtNLM"/>
    </source>
</evidence>
<name>A0AAP5EFQ0_9GAMM</name>
<feature type="transmembrane region" description="Helical" evidence="1">
    <location>
        <begin position="55"/>
        <end position="75"/>
    </location>
</feature>
<feature type="transmembrane region" description="Helical" evidence="1">
    <location>
        <begin position="81"/>
        <end position="101"/>
    </location>
</feature>
<evidence type="ECO:0000313" key="2">
    <source>
        <dbReference type="EMBL" id="MDQ1109773.1"/>
    </source>
</evidence>